<evidence type="ECO:0000256" key="1">
    <source>
        <dbReference type="SAM" id="MobiDB-lite"/>
    </source>
</evidence>
<evidence type="ECO:0000313" key="2">
    <source>
        <dbReference type="EMBL" id="KAF7502296.1"/>
    </source>
</evidence>
<dbReference type="EMBL" id="JAACFV010000274">
    <property type="protein sequence ID" value="KAF7502296.1"/>
    <property type="molecule type" value="Genomic_DNA"/>
</dbReference>
<comment type="caution">
    <text evidence="2">The sequence shown here is derived from an EMBL/GenBank/DDBJ whole genome shotgun (WGS) entry which is preliminary data.</text>
</comment>
<reference evidence="2" key="1">
    <citation type="submission" date="2020-02" db="EMBL/GenBank/DDBJ databases">
        <authorList>
            <person name="Palmer J.M."/>
        </authorList>
    </citation>
    <scope>NUCLEOTIDE SEQUENCE</scope>
    <source>
        <strain evidence="2">EPUS1.4</strain>
        <tissue evidence="2">Thallus</tissue>
    </source>
</reference>
<organism evidence="2 3">
    <name type="scientific">Endocarpon pusillum</name>
    <dbReference type="NCBI Taxonomy" id="364733"/>
    <lineage>
        <taxon>Eukaryota</taxon>
        <taxon>Fungi</taxon>
        <taxon>Dikarya</taxon>
        <taxon>Ascomycota</taxon>
        <taxon>Pezizomycotina</taxon>
        <taxon>Eurotiomycetes</taxon>
        <taxon>Chaetothyriomycetidae</taxon>
        <taxon>Verrucariales</taxon>
        <taxon>Verrucariaceae</taxon>
        <taxon>Endocarpon</taxon>
    </lineage>
</organism>
<dbReference type="Proteomes" id="UP000606974">
    <property type="component" value="Unassembled WGS sequence"/>
</dbReference>
<gene>
    <name evidence="2" type="ORF">GJ744_006151</name>
</gene>
<feature type="compositionally biased region" description="Low complexity" evidence="1">
    <location>
        <begin position="1"/>
        <end position="27"/>
    </location>
</feature>
<dbReference type="AlphaFoldDB" id="A0A8H7A814"/>
<proteinExistence type="predicted"/>
<keyword evidence="3" id="KW-1185">Reference proteome</keyword>
<name>A0A8H7A814_9EURO</name>
<evidence type="ECO:0000313" key="3">
    <source>
        <dbReference type="Proteomes" id="UP000606974"/>
    </source>
</evidence>
<protein>
    <submittedName>
        <fullName evidence="2">Uncharacterized protein</fullName>
    </submittedName>
</protein>
<feature type="region of interest" description="Disordered" evidence="1">
    <location>
        <begin position="1"/>
        <end position="31"/>
    </location>
</feature>
<sequence>MAKPAQQTSTPSTRQSSKTTSTPSTSQNLSIETATAEVQRALEAYPDEYPYAHYFHPEFGVSYPRIRPGSHPRRLRPLRPR</sequence>
<accession>A0A8H7A814</accession>
<dbReference type="OrthoDB" id="5398665at2759"/>